<keyword evidence="3" id="KW-0282">Flagellum</keyword>
<dbReference type="SUPFAM" id="SSF141371">
    <property type="entry name" value="PilZ domain-like"/>
    <property type="match status" value="1"/>
</dbReference>
<dbReference type="Pfam" id="PF12945">
    <property type="entry name" value="PilZNR"/>
    <property type="match status" value="1"/>
</dbReference>
<dbReference type="InterPro" id="IPR009875">
    <property type="entry name" value="PilZ_domain"/>
</dbReference>
<keyword evidence="4" id="KW-1185">Reference proteome</keyword>
<dbReference type="KEGG" id="kme:H0A61_02286"/>
<feature type="domain" description="PilZ" evidence="1">
    <location>
        <begin position="99"/>
        <end position="200"/>
    </location>
</feature>
<sequence>MDIKKVLKIGTKLEIRIEDQNEDEEVYITQLEDFKEDYLLISIPIKKGNLMFIKNGEKIKISFLHKNNYYYFCGEVLYKILVNIPLMVVRKTGDLKKIQRRDFYRFKTLIEVCIKYNEETIDGIGKDISGSGMLLALRQNIKKGVLLDLELNLKEFGVIRLKGQVIRVTVKKDDVYPYEVGIKFIEIPEDLRELIIKYIFCEQRKIRQKGMV</sequence>
<accession>A0A8A0RNC4</accession>
<dbReference type="Proteomes" id="UP000662904">
    <property type="component" value="Chromosome"/>
</dbReference>
<dbReference type="Gene3D" id="2.40.10.220">
    <property type="entry name" value="predicted glycosyltransferase like domains"/>
    <property type="match status" value="1"/>
</dbReference>
<evidence type="ECO:0000259" key="2">
    <source>
        <dbReference type="Pfam" id="PF12945"/>
    </source>
</evidence>
<feature type="domain" description="Type III secretion system flagellar brake protein YcgR PilZN" evidence="2">
    <location>
        <begin position="8"/>
        <end position="90"/>
    </location>
</feature>
<reference evidence="3" key="1">
    <citation type="submission" date="2020-07" db="EMBL/GenBank/DDBJ databases">
        <title>Koleobacter methoxysyntrophicus gen. nov., sp. nov., a novel anaerobic bacterium isolated from deep subsurface oil field and proposal of Koleobacterales ord. nov. in the phylum Firmicutes.</title>
        <authorList>
            <person name="Sakamoto S."/>
            <person name="Tamaki H."/>
        </authorList>
    </citation>
    <scope>NUCLEOTIDE SEQUENCE</scope>
    <source>
        <strain evidence="3">NRmbB1</strain>
    </source>
</reference>
<organism evidence="3 4">
    <name type="scientific">Koleobacter methoxysyntrophicus</name>
    <dbReference type="NCBI Taxonomy" id="2751313"/>
    <lineage>
        <taxon>Bacteria</taxon>
        <taxon>Bacillati</taxon>
        <taxon>Bacillota</taxon>
        <taxon>Clostridia</taxon>
        <taxon>Koleobacterales</taxon>
        <taxon>Koleobacteraceae</taxon>
        <taxon>Koleobacter</taxon>
    </lineage>
</organism>
<dbReference type="RefSeq" id="WP_206707237.1">
    <property type="nucleotide sequence ID" value="NZ_CP059066.1"/>
</dbReference>
<gene>
    <name evidence="3" type="primary">ycgR_1</name>
    <name evidence="3" type="ORF">H0A61_02286</name>
</gene>
<dbReference type="InterPro" id="IPR009926">
    <property type="entry name" value="T3SS_YcgR_PilZN"/>
</dbReference>
<name>A0A8A0RNC4_9FIRM</name>
<dbReference type="Pfam" id="PF07238">
    <property type="entry name" value="PilZ"/>
    <property type="match status" value="1"/>
</dbReference>
<dbReference type="EMBL" id="CP059066">
    <property type="protein sequence ID" value="QSQ09905.1"/>
    <property type="molecule type" value="Genomic_DNA"/>
</dbReference>
<evidence type="ECO:0000313" key="4">
    <source>
        <dbReference type="Proteomes" id="UP000662904"/>
    </source>
</evidence>
<keyword evidence="3" id="KW-0966">Cell projection</keyword>
<keyword evidence="3" id="KW-0969">Cilium</keyword>
<evidence type="ECO:0000313" key="3">
    <source>
        <dbReference type="EMBL" id="QSQ09905.1"/>
    </source>
</evidence>
<dbReference type="GO" id="GO:0035438">
    <property type="term" value="F:cyclic-di-GMP binding"/>
    <property type="evidence" value="ECO:0007669"/>
    <property type="project" value="InterPro"/>
</dbReference>
<evidence type="ECO:0000259" key="1">
    <source>
        <dbReference type="Pfam" id="PF07238"/>
    </source>
</evidence>
<dbReference type="AlphaFoldDB" id="A0A8A0RNC4"/>
<protein>
    <submittedName>
        <fullName evidence="3">Flagellar brake protein YcgR</fullName>
    </submittedName>
</protein>
<proteinExistence type="predicted"/>